<accession>A0A8J2XXB8</accession>
<sequence length="108" mass="12059">MALTIIHKQVALQDAEPGMVLSDDLFDSQGQTLLPAGATLTEQTIASLARHEVEWLRIEAGRMSPEEEAAQRAHYAQRIAHLFRHQDDSPAAALLHAYIRKYRLGEEA</sequence>
<gene>
    <name evidence="1" type="ORF">GCM10007205_04240</name>
</gene>
<dbReference type="AlphaFoldDB" id="A0A8J2XXB8"/>
<protein>
    <submittedName>
        <fullName evidence="1">Uncharacterized protein</fullName>
    </submittedName>
</protein>
<keyword evidence="2" id="KW-1185">Reference proteome</keyword>
<comment type="caution">
    <text evidence="1">The sequence shown here is derived from an EMBL/GenBank/DDBJ whole genome shotgun (WGS) entry which is preliminary data.</text>
</comment>
<evidence type="ECO:0000313" key="1">
    <source>
        <dbReference type="EMBL" id="GGB98094.1"/>
    </source>
</evidence>
<name>A0A8J2XXB8_9BURK</name>
<dbReference type="EMBL" id="BMCG01000001">
    <property type="protein sequence ID" value="GGB98094.1"/>
    <property type="molecule type" value="Genomic_DNA"/>
</dbReference>
<proteinExistence type="predicted"/>
<organism evidence="1 2">
    <name type="scientific">Oxalicibacterium flavum</name>
    <dbReference type="NCBI Taxonomy" id="179467"/>
    <lineage>
        <taxon>Bacteria</taxon>
        <taxon>Pseudomonadati</taxon>
        <taxon>Pseudomonadota</taxon>
        <taxon>Betaproteobacteria</taxon>
        <taxon>Burkholderiales</taxon>
        <taxon>Oxalobacteraceae</taxon>
        <taxon>Oxalicibacterium</taxon>
    </lineage>
</organism>
<reference evidence="1" key="2">
    <citation type="submission" date="2020-09" db="EMBL/GenBank/DDBJ databases">
        <authorList>
            <person name="Sun Q."/>
            <person name="Sedlacek I."/>
        </authorList>
    </citation>
    <scope>NUCLEOTIDE SEQUENCE</scope>
    <source>
        <strain evidence="1">CCM 7086</strain>
    </source>
</reference>
<reference evidence="1" key="1">
    <citation type="journal article" date="2014" name="Int. J. Syst. Evol. Microbiol.">
        <title>Complete genome sequence of Corynebacterium casei LMG S-19264T (=DSM 44701T), isolated from a smear-ripened cheese.</title>
        <authorList>
            <consortium name="US DOE Joint Genome Institute (JGI-PGF)"/>
            <person name="Walter F."/>
            <person name="Albersmeier A."/>
            <person name="Kalinowski J."/>
            <person name="Ruckert C."/>
        </authorList>
    </citation>
    <scope>NUCLEOTIDE SEQUENCE</scope>
    <source>
        <strain evidence="1">CCM 7086</strain>
    </source>
</reference>
<evidence type="ECO:0000313" key="2">
    <source>
        <dbReference type="Proteomes" id="UP000620266"/>
    </source>
</evidence>
<dbReference type="Proteomes" id="UP000620266">
    <property type="component" value="Unassembled WGS sequence"/>
</dbReference>